<evidence type="ECO:0000313" key="2">
    <source>
        <dbReference type="EMBL" id="RSO54123.1"/>
    </source>
</evidence>
<dbReference type="Proteomes" id="UP000276905">
    <property type="component" value="Unassembled WGS sequence"/>
</dbReference>
<dbReference type="Gene3D" id="3.90.550.10">
    <property type="entry name" value="Spore Coat Polysaccharide Biosynthesis Protein SpsA, Chain A"/>
    <property type="match status" value="1"/>
</dbReference>
<dbReference type="InterPro" id="IPR029044">
    <property type="entry name" value="Nucleotide-diphossugar_trans"/>
</dbReference>
<dbReference type="SUPFAM" id="SSF53448">
    <property type="entry name" value="Nucleotide-diphospho-sugar transferases"/>
    <property type="match status" value="1"/>
</dbReference>
<dbReference type="CDD" id="cd00761">
    <property type="entry name" value="Glyco_tranf_GTA_type"/>
    <property type="match status" value="1"/>
</dbReference>
<dbReference type="InterPro" id="IPR001173">
    <property type="entry name" value="Glyco_trans_2-like"/>
</dbReference>
<dbReference type="EMBL" id="RFES01000011">
    <property type="protein sequence ID" value="RSO54123.1"/>
    <property type="molecule type" value="Genomic_DNA"/>
</dbReference>
<proteinExistence type="predicted"/>
<dbReference type="PANTHER" id="PTHR22916:SF3">
    <property type="entry name" value="UDP-GLCNAC:BETAGAL BETA-1,3-N-ACETYLGLUCOSAMINYLTRANSFERASE-LIKE PROTEIN 1"/>
    <property type="match status" value="1"/>
</dbReference>
<organism evidence="2 3">
    <name type="scientific">Acinetobacter lactucae</name>
    <dbReference type="NCBI Taxonomy" id="1785128"/>
    <lineage>
        <taxon>Bacteria</taxon>
        <taxon>Pseudomonadati</taxon>
        <taxon>Pseudomonadota</taxon>
        <taxon>Gammaproteobacteria</taxon>
        <taxon>Moraxellales</taxon>
        <taxon>Moraxellaceae</taxon>
        <taxon>Acinetobacter</taxon>
        <taxon>Acinetobacter calcoaceticus/baumannii complex</taxon>
    </lineage>
</organism>
<gene>
    <name evidence="2" type="ORF">EA756_15205</name>
</gene>
<dbReference type="FunFam" id="3.90.550.10:FF:000130">
    <property type="entry name" value="Family 2 glycosyl transferase"/>
    <property type="match status" value="1"/>
</dbReference>
<evidence type="ECO:0000259" key="1">
    <source>
        <dbReference type="Pfam" id="PF00535"/>
    </source>
</evidence>
<dbReference type="Pfam" id="PF00535">
    <property type="entry name" value="Glycos_transf_2"/>
    <property type="match status" value="1"/>
</dbReference>
<dbReference type="AlphaFoldDB" id="A0A3R9RAS7"/>
<dbReference type="GO" id="GO:0016758">
    <property type="term" value="F:hexosyltransferase activity"/>
    <property type="evidence" value="ECO:0007669"/>
    <property type="project" value="UniProtKB-ARBA"/>
</dbReference>
<protein>
    <submittedName>
        <fullName evidence="2">Glycosyltransferase family 2 protein</fullName>
    </submittedName>
</protein>
<evidence type="ECO:0000313" key="3">
    <source>
        <dbReference type="Proteomes" id="UP000276905"/>
    </source>
</evidence>
<dbReference type="PANTHER" id="PTHR22916">
    <property type="entry name" value="GLYCOSYLTRANSFERASE"/>
    <property type="match status" value="1"/>
</dbReference>
<feature type="domain" description="Glycosyltransferase 2-like" evidence="1">
    <location>
        <begin position="9"/>
        <end position="136"/>
    </location>
</feature>
<comment type="caution">
    <text evidence="2">The sequence shown here is derived from an EMBL/GenBank/DDBJ whole genome shotgun (WGS) entry which is preliminary data.</text>
</comment>
<reference evidence="2 3" key="1">
    <citation type="submission" date="2018-10" db="EMBL/GenBank/DDBJ databases">
        <title>GWAS and RNA-Seq identify cryptic mechanisms of antimicrobial resistance in Acinetobacter baumannii.</title>
        <authorList>
            <person name="Sahl J.W."/>
        </authorList>
    </citation>
    <scope>NUCLEOTIDE SEQUENCE [LARGE SCALE GENOMIC DNA]</scope>
    <source>
        <strain evidence="2 3">TG41018</strain>
    </source>
</reference>
<keyword evidence="2" id="KW-0808">Transferase</keyword>
<accession>A0A3R9RAS7</accession>
<name>A0A3R9RAS7_9GAMM</name>
<dbReference type="RefSeq" id="WP_125699590.1">
    <property type="nucleotide sequence ID" value="NZ_JAHPPM010000010.1"/>
</dbReference>
<sequence length="261" mass="30113">MSSLEVKVSIITPSYNSAKFIEKTINSVLLQTYTNWEMLIVDDCSTDDSISLIQSYVNKDARIKLIQLQKNSGAAVARNTGIKYAQGRFIAFLDSDDSWSEGKLEKQVHFMLANDYAFTYTAYHKVNELGENIGNMYIPNKVNYHQLLKTCIIGCLTAMYDVHKLGKVEFPLIRKRQDFALWLKILRQESFAYGLQEDLASYTVRSDSISANKFKAAQYNWQLYRHIEKLSLLKSCYYFFHYAVKGIIRSKFPKVADLLKI</sequence>